<evidence type="ECO:0000313" key="2">
    <source>
        <dbReference type="Proteomes" id="UP000799764"/>
    </source>
</evidence>
<name>A0A9P4PYJ8_9PLEO</name>
<evidence type="ECO:0000313" key="1">
    <source>
        <dbReference type="EMBL" id="KAF2451211.1"/>
    </source>
</evidence>
<accession>A0A9P4PYJ8</accession>
<protein>
    <submittedName>
        <fullName evidence="1">Uncharacterized protein</fullName>
    </submittedName>
</protein>
<sequence length="176" mass="19349">MANPPSTAFVQLFSAPNPRHCSRHLPQPPLGATKQIGSAAVVGGAAPRQHVSLQQQAMTAVAARCDHRCLLARAYSVQEAHPAHDSNMSTSTASTWPVGHDISRDHGAHSDTRKRRLHCQTPDGARSIEHSGHRWSAPDWRAHPGLHLCCFMQREAWLAVDYLRHPAPVLKQHSQP</sequence>
<dbReference type="Proteomes" id="UP000799764">
    <property type="component" value="Unassembled WGS sequence"/>
</dbReference>
<comment type="caution">
    <text evidence="1">The sequence shown here is derived from an EMBL/GenBank/DDBJ whole genome shotgun (WGS) entry which is preliminary data.</text>
</comment>
<organism evidence="1 2">
    <name type="scientific">Karstenula rhodostoma CBS 690.94</name>
    <dbReference type="NCBI Taxonomy" id="1392251"/>
    <lineage>
        <taxon>Eukaryota</taxon>
        <taxon>Fungi</taxon>
        <taxon>Dikarya</taxon>
        <taxon>Ascomycota</taxon>
        <taxon>Pezizomycotina</taxon>
        <taxon>Dothideomycetes</taxon>
        <taxon>Pleosporomycetidae</taxon>
        <taxon>Pleosporales</taxon>
        <taxon>Massarineae</taxon>
        <taxon>Didymosphaeriaceae</taxon>
        <taxon>Karstenula</taxon>
    </lineage>
</organism>
<reference evidence="1" key="1">
    <citation type="journal article" date="2020" name="Stud. Mycol.">
        <title>101 Dothideomycetes genomes: a test case for predicting lifestyles and emergence of pathogens.</title>
        <authorList>
            <person name="Haridas S."/>
            <person name="Albert R."/>
            <person name="Binder M."/>
            <person name="Bloem J."/>
            <person name="Labutti K."/>
            <person name="Salamov A."/>
            <person name="Andreopoulos B."/>
            <person name="Baker S."/>
            <person name="Barry K."/>
            <person name="Bills G."/>
            <person name="Bluhm B."/>
            <person name="Cannon C."/>
            <person name="Castanera R."/>
            <person name="Culley D."/>
            <person name="Daum C."/>
            <person name="Ezra D."/>
            <person name="Gonzalez J."/>
            <person name="Henrissat B."/>
            <person name="Kuo A."/>
            <person name="Liang C."/>
            <person name="Lipzen A."/>
            <person name="Lutzoni F."/>
            <person name="Magnuson J."/>
            <person name="Mondo S."/>
            <person name="Nolan M."/>
            <person name="Ohm R."/>
            <person name="Pangilinan J."/>
            <person name="Park H.-J."/>
            <person name="Ramirez L."/>
            <person name="Alfaro M."/>
            <person name="Sun H."/>
            <person name="Tritt A."/>
            <person name="Yoshinaga Y."/>
            <person name="Zwiers L.-H."/>
            <person name="Turgeon B."/>
            <person name="Goodwin S."/>
            <person name="Spatafora J."/>
            <person name="Crous P."/>
            <person name="Grigoriev I."/>
        </authorList>
    </citation>
    <scope>NUCLEOTIDE SEQUENCE</scope>
    <source>
        <strain evidence="1">CBS 690.94</strain>
    </source>
</reference>
<gene>
    <name evidence="1" type="ORF">P171DRAFT_1123</name>
</gene>
<proteinExistence type="predicted"/>
<dbReference type="AlphaFoldDB" id="A0A9P4PYJ8"/>
<dbReference type="EMBL" id="MU001492">
    <property type="protein sequence ID" value="KAF2451211.1"/>
    <property type="molecule type" value="Genomic_DNA"/>
</dbReference>
<keyword evidence="2" id="KW-1185">Reference proteome</keyword>